<protein>
    <submittedName>
        <fullName evidence="5">Adenosine monophosphate-protein transferase</fullName>
    </submittedName>
</protein>
<evidence type="ECO:0000259" key="4">
    <source>
        <dbReference type="PROSITE" id="PS51459"/>
    </source>
</evidence>
<feature type="active site" evidence="2">
    <location>
        <position position="203"/>
    </location>
</feature>
<dbReference type="Pfam" id="PF02661">
    <property type="entry name" value="Fic"/>
    <property type="match status" value="1"/>
</dbReference>
<dbReference type="InterPro" id="IPR003812">
    <property type="entry name" value="Fido"/>
</dbReference>
<feature type="binding site" evidence="3">
    <location>
        <begin position="245"/>
        <end position="246"/>
    </location>
    <ligand>
        <name>ATP</name>
        <dbReference type="ChEBI" id="CHEBI:30616"/>
    </ligand>
</feature>
<comment type="caution">
    <text evidence="5">The sequence shown here is derived from an EMBL/GenBank/DDBJ whole genome shotgun (WGS) entry which is preliminary data.</text>
</comment>
<organism evidence="5 6">
    <name type="scientific">Persicobacter diffluens</name>
    <dbReference type="NCBI Taxonomy" id="981"/>
    <lineage>
        <taxon>Bacteria</taxon>
        <taxon>Pseudomonadati</taxon>
        <taxon>Bacteroidota</taxon>
        <taxon>Cytophagia</taxon>
        <taxon>Cytophagales</taxon>
        <taxon>Persicobacteraceae</taxon>
        <taxon>Persicobacter</taxon>
    </lineage>
</organism>
<dbReference type="AlphaFoldDB" id="A0AAN4W3F5"/>
<evidence type="ECO:0000256" key="1">
    <source>
        <dbReference type="PIRSR" id="PIRSR038925-1"/>
    </source>
</evidence>
<feature type="binding site" evidence="1">
    <location>
        <begin position="208"/>
        <end position="214"/>
    </location>
    <ligand>
        <name>ATP</name>
        <dbReference type="ChEBI" id="CHEBI:30616"/>
    </ligand>
</feature>
<dbReference type="Pfam" id="PF21248">
    <property type="entry name" value="SoFic-like_C"/>
    <property type="match status" value="1"/>
</dbReference>
<accession>A0AAN4W3F5</accession>
<dbReference type="Pfam" id="PF13784">
    <property type="entry name" value="Fic_N"/>
    <property type="match status" value="1"/>
</dbReference>
<evidence type="ECO:0000313" key="5">
    <source>
        <dbReference type="EMBL" id="GJM64941.1"/>
    </source>
</evidence>
<feature type="binding site" evidence="1">
    <location>
        <position position="76"/>
    </location>
    <ligand>
        <name>ATP</name>
        <dbReference type="ChEBI" id="CHEBI:30616"/>
    </ligand>
</feature>
<gene>
    <name evidence="5" type="ORF">PEDI_54930</name>
</gene>
<feature type="binding site" evidence="1">
    <location>
        <position position="245"/>
    </location>
    <ligand>
        <name>ATP</name>
        <dbReference type="ChEBI" id="CHEBI:30616"/>
    </ligand>
</feature>
<dbReference type="InterPro" id="IPR040198">
    <property type="entry name" value="Fido_containing"/>
</dbReference>
<evidence type="ECO:0000256" key="3">
    <source>
        <dbReference type="PIRSR" id="PIRSR640198-2"/>
    </source>
</evidence>
<keyword evidence="1" id="KW-0067">ATP-binding</keyword>
<reference evidence="5 6" key="1">
    <citation type="submission" date="2021-12" db="EMBL/GenBank/DDBJ databases">
        <title>Genome sequencing of bacteria with rrn-lacking chromosome and rrn-plasmid.</title>
        <authorList>
            <person name="Anda M."/>
            <person name="Iwasaki W."/>
        </authorList>
    </citation>
    <scope>NUCLEOTIDE SEQUENCE [LARGE SCALE GENOMIC DNA]</scope>
    <source>
        <strain evidence="5 6">NBRC 15940</strain>
    </source>
</reference>
<dbReference type="PANTHER" id="PTHR13504:SF35">
    <property type="entry name" value="PROTEIN ADENYLYLTRANSFERASE SOFIC"/>
    <property type="match status" value="1"/>
</dbReference>
<name>A0AAN4W3F5_9BACT</name>
<dbReference type="PIRSF" id="PIRSF038925">
    <property type="entry name" value="AMP-prot_trans"/>
    <property type="match status" value="1"/>
</dbReference>
<dbReference type="InterPro" id="IPR036597">
    <property type="entry name" value="Fido-like_dom_sf"/>
</dbReference>
<dbReference type="GO" id="GO:0016740">
    <property type="term" value="F:transferase activity"/>
    <property type="evidence" value="ECO:0007669"/>
    <property type="project" value="UniProtKB-KW"/>
</dbReference>
<proteinExistence type="predicted"/>
<dbReference type="GO" id="GO:0005524">
    <property type="term" value="F:ATP binding"/>
    <property type="evidence" value="ECO:0007669"/>
    <property type="project" value="UniProtKB-KW"/>
</dbReference>
<dbReference type="InterPro" id="IPR048770">
    <property type="entry name" value="SoFic-like_C"/>
</dbReference>
<dbReference type="InterPro" id="IPR036390">
    <property type="entry name" value="WH_DNA-bd_sf"/>
</dbReference>
<keyword evidence="5" id="KW-0808">Transferase</keyword>
<evidence type="ECO:0000256" key="2">
    <source>
        <dbReference type="PIRSR" id="PIRSR640198-1"/>
    </source>
</evidence>
<evidence type="ECO:0000313" key="6">
    <source>
        <dbReference type="Proteomes" id="UP001310022"/>
    </source>
</evidence>
<keyword evidence="6" id="KW-1185">Reference proteome</keyword>
<dbReference type="InterPro" id="IPR026287">
    <property type="entry name" value="SoFic-like"/>
</dbReference>
<dbReference type="PANTHER" id="PTHR13504">
    <property type="entry name" value="FIDO DOMAIN-CONTAINING PROTEIN DDB_G0283145"/>
    <property type="match status" value="1"/>
</dbReference>
<feature type="domain" description="Fido" evidence="4">
    <location>
        <begin position="117"/>
        <end position="267"/>
    </location>
</feature>
<feature type="binding site" evidence="1">
    <location>
        <position position="203"/>
    </location>
    <ligand>
        <name>ATP</name>
        <dbReference type="ChEBI" id="CHEBI:30616"/>
    </ligand>
</feature>
<dbReference type="Gene3D" id="1.10.10.10">
    <property type="entry name" value="Winged helix-like DNA-binding domain superfamily/Winged helix DNA-binding domain"/>
    <property type="match status" value="1"/>
</dbReference>
<dbReference type="InterPro" id="IPR036388">
    <property type="entry name" value="WH-like_DNA-bd_sf"/>
</dbReference>
<dbReference type="Proteomes" id="UP001310022">
    <property type="component" value="Unassembled WGS sequence"/>
</dbReference>
<sequence>MTEISKKFNMANTAPFSLSELPYALSNFESIGIYKQLTKSSRALAELKGVVKSIPNEEILLNTLALQEAKDSSEVENIVTTHDELFRNQLDQNFDSIATKEVQNYTEALKRGWALVQGKGLLLNKHILEIQETLEKNKAGFRAVPGTSLKNQKGEVIYTPPQHPEDIINLMSNLEAYINNTEMQDLDPLIKMAIIHFQFESIHPFYDGNGRTGRIINVLFLTVTGLLDLPVLYLSRFINQNKADYYHKIQNVRDENAWEDWVLFMLKTVEETANETIRLIRIIQKQMHTYKKVMREQTKFYSKDLLEHLFRHPYTKVQFLQKELGKHRQTVSTYLDKLCELNLLKKETHGNTNYYINRSLFELLKNGMQEV</sequence>
<dbReference type="EMBL" id="BQKE01000009">
    <property type="protein sequence ID" value="GJM64941.1"/>
    <property type="molecule type" value="Genomic_DNA"/>
</dbReference>
<dbReference type="Gene3D" id="1.10.3290.10">
    <property type="entry name" value="Fido-like domain"/>
    <property type="match status" value="1"/>
</dbReference>
<dbReference type="SUPFAM" id="SSF46785">
    <property type="entry name" value="Winged helix' DNA-binding domain"/>
    <property type="match status" value="1"/>
</dbReference>
<keyword evidence="1" id="KW-0547">Nucleotide-binding</keyword>
<feature type="binding site" evidence="3">
    <location>
        <begin position="207"/>
        <end position="214"/>
    </location>
    <ligand>
        <name>ATP</name>
        <dbReference type="ChEBI" id="CHEBI:30616"/>
    </ligand>
</feature>
<dbReference type="SUPFAM" id="SSF140931">
    <property type="entry name" value="Fic-like"/>
    <property type="match status" value="1"/>
</dbReference>
<dbReference type="InterPro" id="IPR025758">
    <property type="entry name" value="Fic/DOC_N"/>
</dbReference>
<dbReference type="PROSITE" id="PS51459">
    <property type="entry name" value="FIDO"/>
    <property type="match status" value="1"/>
</dbReference>